<evidence type="ECO:0000259" key="3">
    <source>
        <dbReference type="PROSITE" id="PS51329"/>
    </source>
</evidence>
<dbReference type="InterPro" id="IPR017901">
    <property type="entry name" value="C-CAP_CF_C-like"/>
</dbReference>
<feature type="domain" description="C-CAP/cofactor C-like" evidence="3">
    <location>
        <begin position="208"/>
        <end position="351"/>
    </location>
</feature>
<evidence type="ECO:0000256" key="1">
    <source>
        <dbReference type="ARBA" id="ARBA00007659"/>
    </source>
</evidence>
<dbReference type="InterPro" id="IPR016098">
    <property type="entry name" value="CAP/MinC_C"/>
</dbReference>
<protein>
    <recommendedName>
        <fullName evidence="3">C-CAP/cofactor C-like domain-containing protein</fullName>
    </recommendedName>
</protein>
<dbReference type="SUPFAM" id="SSF101278">
    <property type="entry name" value="N-terminal domain of adenylylcyclase associated protein, CAP"/>
    <property type="match status" value="1"/>
</dbReference>
<dbReference type="Pfam" id="PF21938">
    <property type="entry name" value="CAP_N"/>
    <property type="match status" value="1"/>
</dbReference>
<dbReference type="Gene3D" id="2.160.20.70">
    <property type="match status" value="1"/>
</dbReference>
<reference evidence="5" key="1">
    <citation type="submission" date="2024-04" db="EMBL/GenBank/DDBJ databases">
        <title>Salinicola lusitanus LLJ914,a marine bacterium isolated from the Okinawa Trough.</title>
        <authorList>
            <person name="Li J."/>
        </authorList>
    </citation>
    <scope>NUCLEOTIDE SEQUENCE [LARGE SCALE GENOMIC DNA]</scope>
</reference>
<dbReference type="InterPro" id="IPR036222">
    <property type="entry name" value="CAP_N_sf"/>
</dbReference>
<dbReference type="Gene3D" id="1.25.40.330">
    <property type="entry name" value="Adenylate cyclase-associated CAP, N-terminal domain"/>
    <property type="match status" value="1"/>
</dbReference>
<comment type="similarity">
    <text evidence="1">Belongs to the CAP family.</text>
</comment>
<dbReference type="InterPro" id="IPR036223">
    <property type="entry name" value="CAP_C_sf"/>
</dbReference>
<evidence type="ECO:0000256" key="2">
    <source>
        <dbReference type="SAM" id="MobiDB-lite"/>
    </source>
</evidence>
<dbReference type="GO" id="GO:0019933">
    <property type="term" value="P:cAMP-mediated signaling"/>
    <property type="evidence" value="ECO:0007669"/>
    <property type="project" value="TreeGrafter"/>
</dbReference>
<dbReference type="InterPro" id="IPR006599">
    <property type="entry name" value="CARP_motif"/>
</dbReference>
<evidence type="ECO:0000313" key="5">
    <source>
        <dbReference type="Proteomes" id="UP001460270"/>
    </source>
</evidence>
<dbReference type="SUPFAM" id="SSF69340">
    <property type="entry name" value="C-terminal domain of adenylylcyclase associated protein"/>
    <property type="match status" value="1"/>
</dbReference>
<evidence type="ECO:0000313" key="4">
    <source>
        <dbReference type="EMBL" id="KAK7899229.1"/>
    </source>
</evidence>
<name>A0AAW0NLX1_9GOBI</name>
<feature type="compositionally biased region" description="Low complexity" evidence="2">
    <location>
        <begin position="194"/>
        <end position="213"/>
    </location>
</feature>
<proteinExistence type="inferred from homology"/>
<feature type="compositionally biased region" description="Pro residues" evidence="2">
    <location>
        <begin position="124"/>
        <end position="143"/>
    </location>
</feature>
<dbReference type="GO" id="GO:0003779">
    <property type="term" value="F:actin binding"/>
    <property type="evidence" value="ECO:0007669"/>
    <property type="project" value="InterPro"/>
</dbReference>
<feature type="region of interest" description="Disordered" evidence="2">
    <location>
        <begin position="174"/>
        <end position="213"/>
    </location>
</feature>
<dbReference type="FunFam" id="2.160.20.70:FF:000001">
    <property type="entry name" value="Adenylyl cyclase-associated protein"/>
    <property type="match status" value="1"/>
</dbReference>
<gene>
    <name evidence="4" type="ORF">WMY93_020082</name>
</gene>
<feature type="region of interest" description="Disordered" evidence="2">
    <location>
        <begin position="111"/>
        <end position="157"/>
    </location>
</feature>
<dbReference type="GO" id="GO:0007015">
    <property type="term" value="P:actin filament organization"/>
    <property type="evidence" value="ECO:0007669"/>
    <property type="project" value="TreeGrafter"/>
</dbReference>
<dbReference type="GO" id="GO:0008179">
    <property type="term" value="F:adenylate cyclase binding"/>
    <property type="evidence" value="ECO:0007669"/>
    <property type="project" value="TreeGrafter"/>
</dbReference>
<dbReference type="InterPro" id="IPR001837">
    <property type="entry name" value="Adenylate_cyclase-assoc_CAP"/>
</dbReference>
<dbReference type="AlphaFoldDB" id="A0AAW0NLX1"/>
<dbReference type="GO" id="GO:0000902">
    <property type="term" value="P:cell morphogenesis"/>
    <property type="evidence" value="ECO:0007669"/>
    <property type="project" value="TreeGrafter"/>
</dbReference>
<dbReference type="SMART" id="SM00673">
    <property type="entry name" value="CARP"/>
    <property type="match status" value="2"/>
</dbReference>
<organism evidence="4 5">
    <name type="scientific">Mugilogobius chulae</name>
    <name type="common">yellowstripe goby</name>
    <dbReference type="NCBI Taxonomy" id="88201"/>
    <lineage>
        <taxon>Eukaryota</taxon>
        <taxon>Metazoa</taxon>
        <taxon>Chordata</taxon>
        <taxon>Craniata</taxon>
        <taxon>Vertebrata</taxon>
        <taxon>Euteleostomi</taxon>
        <taxon>Actinopterygii</taxon>
        <taxon>Neopterygii</taxon>
        <taxon>Teleostei</taxon>
        <taxon>Neoteleostei</taxon>
        <taxon>Acanthomorphata</taxon>
        <taxon>Gobiaria</taxon>
        <taxon>Gobiiformes</taxon>
        <taxon>Gobioidei</taxon>
        <taxon>Gobiidae</taxon>
        <taxon>Gobionellinae</taxon>
        <taxon>Mugilogobius</taxon>
    </lineage>
</organism>
<dbReference type="PANTHER" id="PTHR10652:SF25">
    <property type="entry name" value="ADENYLYL CYCLASE-ASSOCIATED PROTEIN"/>
    <property type="match status" value="1"/>
</dbReference>
<dbReference type="Proteomes" id="UP001460270">
    <property type="component" value="Unassembled WGS sequence"/>
</dbReference>
<sequence length="371" mass="40503">MRESGSERERRFCQKSSALRHISVTTEQKITLSLSTDVTHDPALISASPAPKPGPYVKEMTDAAMFYTNRVLKDYKEKDKTHTDWVKAYLAIWTEMQNYIKNHHTTGLSWSKTGPVASASSAPAAPPPPAGGCPPPPAPPPPAMDLGGSGDDNRNALFASINKGSDITKTLKHVSDDQKTHKNPNLRGGAPVRSGPKPFSSGPKPAAPAQTQTLPPVLELDGKKWKVENQENNQNLVISDTELKQVVYAYKCNKSMLQVKGKLNSISLDNCKKMSLVFDDVVGIVDVINCRDVKIQVMGKVPTISINKTDGCHVYLSKDSLKCEIISAKSSEMNILVPNKDGEFTEMPVPEQFKTVWDGHKLVTTNTEIAG</sequence>
<dbReference type="InterPro" id="IPR013912">
    <property type="entry name" value="Adenylate_cyclase-assoc_CAP_C"/>
</dbReference>
<dbReference type="InterPro" id="IPR053950">
    <property type="entry name" value="CAP_N"/>
</dbReference>
<keyword evidence="5" id="KW-1185">Reference proteome</keyword>
<dbReference type="Pfam" id="PF08603">
    <property type="entry name" value="CAP_C"/>
    <property type="match status" value="1"/>
</dbReference>
<comment type="caution">
    <text evidence="4">The sequence shown here is derived from an EMBL/GenBank/DDBJ whole genome shotgun (WGS) entry which is preliminary data.</text>
</comment>
<feature type="compositionally biased region" description="Low complexity" evidence="2">
    <location>
        <begin position="114"/>
        <end position="123"/>
    </location>
</feature>
<dbReference type="PROSITE" id="PS51329">
    <property type="entry name" value="C_CAP_COFACTOR_C"/>
    <property type="match status" value="1"/>
</dbReference>
<accession>A0AAW0NLX1</accession>
<dbReference type="GO" id="GO:0005737">
    <property type="term" value="C:cytoplasm"/>
    <property type="evidence" value="ECO:0007669"/>
    <property type="project" value="TreeGrafter"/>
</dbReference>
<dbReference type="EMBL" id="JBBPFD010000014">
    <property type="protein sequence ID" value="KAK7899229.1"/>
    <property type="molecule type" value="Genomic_DNA"/>
</dbReference>
<dbReference type="PANTHER" id="PTHR10652">
    <property type="entry name" value="ADENYLYL CYCLASE-ASSOCIATED PROTEIN"/>
    <property type="match status" value="1"/>
</dbReference>